<name>A0A8S5VEE7_9CAUD</name>
<accession>A0A8S5VEE7</accession>
<organism evidence="1">
    <name type="scientific">Myoviridae sp. ctE3x18</name>
    <dbReference type="NCBI Taxonomy" id="2825059"/>
    <lineage>
        <taxon>Viruses</taxon>
        <taxon>Duplodnaviria</taxon>
        <taxon>Heunggongvirae</taxon>
        <taxon>Uroviricota</taxon>
        <taxon>Caudoviricetes</taxon>
    </lineage>
</organism>
<dbReference type="EMBL" id="BK016250">
    <property type="protein sequence ID" value="DAG05146.1"/>
    <property type="molecule type" value="Genomic_DNA"/>
</dbReference>
<sequence>MIKTKLPLLEKEIDGDGKLVVNKSEIEIGIDTSLFAEERWESNFPAQAKTETLFAYVERIGKAGLADSKAHILSNLKALYCFIDSDKLPDYKSFLKLFDLADGEYLTALTDKIKYVFEIALQGATANSKNL</sequence>
<reference evidence="1" key="1">
    <citation type="journal article" date="2021" name="Proc. Natl. Acad. Sci. U.S.A.">
        <title>A Catalog of Tens of Thousands of Viruses from Human Metagenomes Reveals Hidden Associations with Chronic Diseases.</title>
        <authorList>
            <person name="Tisza M.J."/>
            <person name="Buck C.B."/>
        </authorList>
    </citation>
    <scope>NUCLEOTIDE SEQUENCE</scope>
    <source>
        <strain evidence="1">CtE3x18</strain>
    </source>
</reference>
<evidence type="ECO:0000313" key="1">
    <source>
        <dbReference type="EMBL" id="DAG05146.1"/>
    </source>
</evidence>
<proteinExistence type="predicted"/>
<protein>
    <submittedName>
        <fullName evidence="1">Uncharacterized protein</fullName>
    </submittedName>
</protein>